<proteinExistence type="inferred from homology"/>
<evidence type="ECO:0000256" key="5">
    <source>
        <dbReference type="ARBA" id="ARBA00022842"/>
    </source>
</evidence>
<dbReference type="Pfam" id="PF00459">
    <property type="entry name" value="Inositol_P"/>
    <property type="match status" value="1"/>
</dbReference>
<evidence type="ECO:0000256" key="7">
    <source>
        <dbReference type="RuleBase" id="RU364068"/>
    </source>
</evidence>
<evidence type="ECO:0000313" key="9">
    <source>
        <dbReference type="Proteomes" id="UP000460298"/>
    </source>
</evidence>
<reference evidence="8 9" key="1">
    <citation type="submission" date="2019-10" db="EMBL/GenBank/DDBJ databases">
        <title>Extracellular Electron Transfer in a Candidatus Methanoperedens spp. Enrichment Culture.</title>
        <authorList>
            <person name="Berger S."/>
            <person name="Rangel Shaw D."/>
            <person name="Berben T."/>
            <person name="In 'T Zandt M."/>
            <person name="Frank J."/>
            <person name="Reimann J."/>
            <person name="Jetten M.S.M."/>
            <person name="Welte C.U."/>
        </authorList>
    </citation>
    <scope>NUCLEOTIDE SEQUENCE [LARGE SCALE GENOMIC DNA]</scope>
    <source>
        <strain evidence="8">SB12</strain>
    </source>
</reference>
<dbReference type="PANTHER" id="PTHR20854">
    <property type="entry name" value="INOSITOL MONOPHOSPHATASE"/>
    <property type="match status" value="1"/>
</dbReference>
<dbReference type="GO" id="GO:0046872">
    <property type="term" value="F:metal ion binding"/>
    <property type="evidence" value="ECO:0007669"/>
    <property type="project" value="UniProtKB-KW"/>
</dbReference>
<organism evidence="8 9">
    <name type="scientific">Leptonema illini</name>
    <dbReference type="NCBI Taxonomy" id="183"/>
    <lineage>
        <taxon>Bacteria</taxon>
        <taxon>Pseudomonadati</taxon>
        <taxon>Spirochaetota</taxon>
        <taxon>Spirochaetia</taxon>
        <taxon>Leptospirales</taxon>
        <taxon>Leptospiraceae</taxon>
        <taxon>Leptonema</taxon>
    </lineage>
</organism>
<dbReference type="InterPro" id="IPR033942">
    <property type="entry name" value="IMPase"/>
</dbReference>
<dbReference type="InterPro" id="IPR000760">
    <property type="entry name" value="Inositol_monophosphatase-like"/>
</dbReference>
<comment type="catalytic activity">
    <reaction evidence="1 7">
        <text>a myo-inositol phosphate + H2O = myo-inositol + phosphate</text>
        <dbReference type="Rhea" id="RHEA:24056"/>
        <dbReference type="ChEBI" id="CHEBI:15377"/>
        <dbReference type="ChEBI" id="CHEBI:17268"/>
        <dbReference type="ChEBI" id="CHEBI:43474"/>
        <dbReference type="ChEBI" id="CHEBI:84139"/>
        <dbReference type="EC" id="3.1.3.25"/>
    </reaction>
</comment>
<gene>
    <name evidence="8" type="ORF">F9K24_19980</name>
</gene>
<evidence type="ECO:0000256" key="6">
    <source>
        <dbReference type="PIRSR" id="PIRSR600760-2"/>
    </source>
</evidence>
<dbReference type="PRINTS" id="PR01959">
    <property type="entry name" value="SBIMPHPHTASE"/>
</dbReference>
<keyword evidence="3 6" id="KW-0479">Metal-binding</keyword>
<dbReference type="SUPFAM" id="SSF56655">
    <property type="entry name" value="Carbohydrate phosphatase"/>
    <property type="match status" value="1"/>
</dbReference>
<evidence type="ECO:0000256" key="1">
    <source>
        <dbReference type="ARBA" id="ARBA00001033"/>
    </source>
</evidence>
<dbReference type="InterPro" id="IPR022337">
    <property type="entry name" value="Inositol_monophosphatase_SuhB"/>
</dbReference>
<evidence type="ECO:0000256" key="4">
    <source>
        <dbReference type="ARBA" id="ARBA00022801"/>
    </source>
</evidence>
<protein>
    <recommendedName>
        <fullName evidence="7">Inositol-1-monophosphatase</fullName>
        <ecNumber evidence="7">3.1.3.25</ecNumber>
    </recommendedName>
</protein>
<feature type="binding site" evidence="6">
    <location>
        <position position="223"/>
    </location>
    <ligand>
        <name>Mg(2+)</name>
        <dbReference type="ChEBI" id="CHEBI:18420"/>
        <label>1</label>
        <note>catalytic</note>
    </ligand>
</feature>
<dbReference type="GO" id="GO:0007165">
    <property type="term" value="P:signal transduction"/>
    <property type="evidence" value="ECO:0007669"/>
    <property type="project" value="TreeGrafter"/>
</dbReference>
<dbReference type="Gene3D" id="3.30.540.10">
    <property type="entry name" value="Fructose-1,6-Bisphosphatase, subunit A, domain 1"/>
    <property type="match status" value="1"/>
</dbReference>
<name>A0A833GXS2_9LEPT</name>
<evidence type="ECO:0000313" key="8">
    <source>
        <dbReference type="EMBL" id="KAB2929356.1"/>
    </source>
</evidence>
<evidence type="ECO:0000256" key="2">
    <source>
        <dbReference type="ARBA" id="ARBA00001946"/>
    </source>
</evidence>
<dbReference type="EMBL" id="WBUI01000032">
    <property type="protein sequence ID" value="KAB2929356.1"/>
    <property type="molecule type" value="Genomic_DNA"/>
</dbReference>
<dbReference type="PROSITE" id="PS00630">
    <property type="entry name" value="IMP_2"/>
    <property type="match status" value="1"/>
</dbReference>
<comment type="caution">
    <text evidence="8">The sequence shown here is derived from an EMBL/GenBank/DDBJ whole genome shotgun (WGS) entry which is preliminary data.</text>
</comment>
<dbReference type="GO" id="GO:0046854">
    <property type="term" value="P:phosphatidylinositol phosphate biosynthetic process"/>
    <property type="evidence" value="ECO:0007669"/>
    <property type="project" value="InterPro"/>
</dbReference>
<dbReference type="AlphaFoldDB" id="A0A833GXS2"/>
<comment type="similarity">
    <text evidence="7">Belongs to the inositol monophosphatase superfamily.</text>
</comment>
<dbReference type="InterPro" id="IPR020550">
    <property type="entry name" value="Inositol_monophosphatase_CS"/>
</dbReference>
<dbReference type="Proteomes" id="UP000460298">
    <property type="component" value="Unassembled WGS sequence"/>
</dbReference>
<feature type="binding site" evidence="6">
    <location>
        <position position="79"/>
    </location>
    <ligand>
        <name>Mg(2+)</name>
        <dbReference type="ChEBI" id="CHEBI:18420"/>
        <label>1</label>
        <note>catalytic</note>
    </ligand>
</feature>
<feature type="binding site" evidence="6">
    <location>
        <position position="95"/>
    </location>
    <ligand>
        <name>Mg(2+)</name>
        <dbReference type="ChEBI" id="CHEBI:18420"/>
        <label>1</label>
        <note>catalytic</note>
    </ligand>
</feature>
<keyword evidence="5 6" id="KW-0460">Magnesium</keyword>
<dbReference type="PRINTS" id="PR00377">
    <property type="entry name" value="IMPHPHTASES"/>
</dbReference>
<feature type="binding site" evidence="6">
    <location>
        <position position="97"/>
    </location>
    <ligand>
        <name>Mg(2+)</name>
        <dbReference type="ChEBI" id="CHEBI:18420"/>
        <label>1</label>
        <note>catalytic</note>
    </ligand>
</feature>
<keyword evidence="4 7" id="KW-0378">Hydrolase</keyword>
<dbReference type="GO" id="GO:0006020">
    <property type="term" value="P:inositol metabolic process"/>
    <property type="evidence" value="ECO:0007669"/>
    <property type="project" value="TreeGrafter"/>
</dbReference>
<dbReference type="Gene3D" id="3.40.190.80">
    <property type="match status" value="1"/>
</dbReference>
<dbReference type="GO" id="GO:0008934">
    <property type="term" value="F:inositol monophosphate 1-phosphatase activity"/>
    <property type="evidence" value="ECO:0007669"/>
    <property type="project" value="InterPro"/>
</dbReference>
<sequence length="278" mass="30566">MIHSIPAEFPLDEVQKRMQFLLGVLPAIGENIVEYQKEVVANRNALPFKEILANVDEHAERPILHALTGSFPDDRFSSELAGDQGEDSDFHWWIDALDGSRNYIHGNPLYCISVGLTFREHPVAGVVYVPTFKETYRAIFGDGSFKNDRPIEASGTASLDTALVASGLPYQRRGIITELIGDMSAILSAGAGLRKTGSAVLDLCWIAEGRFDGMWERNVHPWDTCAASVILREAGGRLSDFQGRIFDVSTGDVVASNGLLHNDILNILKQVREVDGIN</sequence>
<evidence type="ECO:0000256" key="3">
    <source>
        <dbReference type="ARBA" id="ARBA00022723"/>
    </source>
</evidence>
<accession>A0A833GXS2</accession>
<comment type="cofactor">
    <cofactor evidence="2 6 7">
        <name>Mg(2+)</name>
        <dbReference type="ChEBI" id="CHEBI:18420"/>
    </cofactor>
</comment>
<feature type="binding site" evidence="6">
    <location>
        <position position="98"/>
    </location>
    <ligand>
        <name>Mg(2+)</name>
        <dbReference type="ChEBI" id="CHEBI:18420"/>
        <label>1</label>
        <note>catalytic</note>
    </ligand>
</feature>
<dbReference type="EC" id="3.1.3.25" evidence="7"/>
<dbReference type="PANTHER" id="PTHR20854:SF4">
    <property type="entry name" value="INOSITOL-1-MONOPHOSPHATASE-RELATED"/>
    <property type="match status" value="1"/>
</dbReference>
<dbReference type="CDD" id="cd01639">
    <property type="entry name" value="IMPase"/>
    <property type="match status" value="1"/>
</dbReference>